<reference evidence="4" key="1">
    <citation type="submission" date="2025-08" db="UniProtKB">
        <authorList>
            <consortium name="RefSeq"/>
        </authorList>
    </citation>
    <scope>IDENTIFICATION</scope>
</reference>
<feature type="region of interest" description="Disordered" evidence="2">
    <location>
        <begin position="616"/>
        <end position="649"/>
    </location>
</feature>
<evidence type="ECO:0000256" key="1">
    <source>
        <dbReference type="SAM" id="Coils"/>
    </source>
</evidence>
<dbReference type="KEGG" id="dqu:106744461"/>
<dbReference type="GeneID" id="106744461"/>
<accession>A0A6P3X8K3</accession>
<keyword evidence="3" id="KW-1185">Reference proteome</keyword>
<feature type="coiled-coil region" evidence="1">
    <location>
        <begin position="323"/>
        <end position="385"/>
    </location>
</feature>
<feature type="compositionally biased region" description="Basic and acidic residues" evidence="2">
    <location>
        <begin position="1"/>
        <end position="13"/>
    </location>
</feature>
<gene>
    <name evidence="4" type="primary">LOC106744461</name>
</gene>
<feature type="region of interest" description="Disordered" evidence="2">
    <location>
        <begin position="1"/>
        <end position="57"/>
    </location>
</feature>
<name>A0A6P3X8K3_DINQU</name>
<feature type="compositionally biased region" description="Basic and acidic residues" evidence="2">
    <location>
        <begin position="525"/>
        <end position="540"/>
    </location>
</feature>
<sequence length="767" mass="84492">MRTESLAEMENRLSDASTPSYHNMPKKSKRRSSRRNNTMDAWNSGQQNSQDGGQMVSGMEYHPPRMMWPSNMPQNMQSNGQRLFTAMSDPSVCGYSPMPVTYTMQPVSLPPMYSLYQPVPVTNVRAVHHNTSRPVRSERLPNACFKAGNNAANGYGNAQENGLESAVHIAHQNGDYASLPPTADSGINGDELNSEHRRYSDPGLGPAKVSSHLDSDDSVESESSVITIGRTNKLALSLMEQITDLKKYNSQLFKELSVTKSYFESMKAELVQYKHCASSDYQPGMLSEFIREIREANKKYEEGLVTKVTSMLEERYSQQTTEIEELKYQLSKVTIEYEESKKRIAALEEELTELKLSVTNGGREIAAFEEETLALRRELQEARASRTLAENHAAKCVNLAVSRSITPVNYESADTTSTPVRTALNDTRCLSPVPDTTITNATSSSTSKSVAASAFRPYPAEVAAPLVIETAQTRIRNRLDSGVVVSSDSSPEPRLKVDNIGHQPSNATSASCQPTKASDDTENDENSRCKSENHKPRRPDPITNITYSARLVDLLCYGLLDTKQIYEMYCERNPLVGEEKKTDTVQTEDDLFAEITAEAEAESSAASNRNGAEVEIAPSDSFKKQNSSKDSSSNATSKAEGSSSTEDASTFDDFSATLFGLKKRRKKGHSKKSSSGTDMPGKFCQQDAVLDDEITNSCSNARHSRDTMNGDENRFDENRASRAIAEVPDVAVVDGGSFVPKDLCSTRILTSRVLTAPSRATYTTAYI</sequence>
<protein>
    <submittedName>
        <fullName evidence="4">Uncharacterized protein LOC106744461</fullName>
    </submittedName>
</protein>
<proteinExistence type="predicted"/>
<dbReference type="RefSeq" id="XP_014474751.1">
    <property type="nucleotide sequence ID" value="XM_014619265.1"/>
</dbReference>
<keyword evidence="1" id="KW-0175">Coiled coil</keyword>
<feature type="region of interest" description="Disordered" evidence="2">
    <location>
        <begin position="482"/>
        <end position="542"/>
    </location>
</feature>
<organism evidence="3 4">
    <name type="scientific">Dinoponera quadriceps</name>
    <name type="common">South American ant</name>
    <dbReference type="NCBI Taxonomy" id="609295"/>
    <lineage>
        <taxon>Eukaryota</taxon>
        <taxon>Metazoa</taxon>
        <taxon>Ecdysozoa</taxon>
        <taxon>Arthropoda</taxon>
        <taxon>Hexapoda</taxon>
        <taxon>Insecta</taxon>
        <taxon>Pterygota</taxon>
        <taxon>Neoptera</taxon>
        <taxon>Endopterygota</taxon>
        <taxon>Hymenoptera</taxon>
        <taxon>Apocrita</taxon>
        <taxon>Aculeata</taxon>
        <taxon>Formicoidea</taxon>
        <taxon>Formicidae</taxon>
        <taxon>Ponerinae</taxon>
        <taxon>Ponerini</taxon>
        <taxon>Dinoponera</taxon>
    </lineage>
</organism>
<dbReference type="Proteomes" id="UP000515204">
    <property type="component" value="Unplaced"/>
</dbReference>
<evidence type="ECO:0000256" key="2">
    <source>
        <dbReference type="SAM" id="MobiDB-lite"/>
    </source>
</evidence>
<feature type="compositionally biased region" description="Basic residues" evidence="2">
    <location>
        <begin position="24"/>
        <end position="34"/>
    </location>
</feature>
<evidence type="ECO:0000313" key="4">
    <source>
        <dbReference type="RefSeq" id="XP_014474751.1"/>
    </source>
</evidence>
<feature type="region of interest" description="Disordered" evidence="2">
    <location>
        <begin position="174"/>
        <end position="221"/>
    </location>
</feature>
<feature type="compositionally biased region" description="Low complexity" evidence="2">
    <location>
        <begin position="43"/>
        <end position="54"/>
    </location>
</feature>
<dbReference type="OrthoDB" id="6621649at2759"/>
<evidence type="ECO:0000313" key="3">
    <source>
        <dbReference type="Proteomes" id="UP000515204"/>
    </source>
</evidence>
<feature type="compositionally biased region" description="Low complexity" evidence="2">
    <location>
        <begin position="624"/>
        <end position="639"/>
    </location>
</feature>
<dbReference type="AlphaFoldDB" id="A0A6P3X8K3"/>
<feature type="compositionally biased region" description="Polar residues" evidence="2">
    <location>
        <begin position="502"/>
        <end position="516"/>
    </location>
</feature>